<feature type="transmembrane region" description="Helical" evidence="1">
    <location>
        <begin position="75"/>
        <end position="95"/>
    </location>
</feature>
<keyword evidence="1" id="KW-0472">Membrane</keyword>
<organism evidence="2 3">
    <name type="scientific">Glossina austeni</name>
    <name type="common">Savannah tsetse fly</name>
    <dbReference type="NCBI Taxonomy" id="7395"/>
    <lineage>
        <taxon>Eukaryota</taxon>
        <taxon>Metazoa</taxon>
        <taxon>Ecdysozoa</taxon>
        <taxon>Arthropoda</taxon>
        <taxon>Hexapoda</taxon>
        <taxon>Insecta</taxon>
        <taxon>Pterygota</taxon>
        <taxon>Neoptera</taxon>
        <taxon>Endopterygota</taxon>
        <taxon>Diptera</taxon>
        <taxon>Brachycera</taxon>
        <taxon>Muscomorpha</taxon>
        <taxon>Hippoboscoidea</taxon>
        <taxon>Glossinidae</taxon>
        <taxon>Glossina</taxon>
    </lineage>
</organism>
<accession>A0A1A9VWK3</accession>
<dbReference type="EnsemblMetazoa" id="GAUT050040-RA">
    <property type="protein sequence ID" value="GAUT050040-PA"/>
    <property type="gene ID" value="GAUT050040"/>
</dbReference>
<evidence type="ECO:0000313" key="2">
    <source>
        <dbReference type="EnsemblMetazoa" id="GAUT050040-PA"/>
    </source>
</evidence>
<dbReference type="Proteomes" id="UP000078200">
    <property type="component" value="Unassembled WGS sequence"/>
</dbReference>
<evidence type="ECO:0000313" key="3">
    <source>
        <dbReference type="Proteomes" id="UP000078200"/>
    </source>
</evidence>
<name>A0A1A9VWK3_GLOAU</name>
<keyword evidence="1" id="KW-0812">Transmembrane</keyword>
<keyword evidence="1" id="KW-1133">Transmembrane helix</keyword>
<evidence type="ECO:0000256" key="1">
    <source>
        <dbReference type="SAM" id="Phobius"/>
    </source>
</evidence>
<dbReference type="VEuPathDB" id="VectorBase:GAUT050040"/>
<keyword evidence="3" id="KW-1185">Reference proteome</keyword>
<reference evidence="2" key="1">
    <citation type="submission" date="2020-05" db="UniProtKB">
        <authorList>
            <consortium name="EnsemblMetazoa"/>
        </authorList>
    </citation>
    <scope>IDENTIFICATION</scope>
    <source>
        <strain evidence="2">TTRI</strain>
    </source>
</reference>
<protein>
    <submittedName>
        <fullName evidence="2">Uncharacterized protein</fullName>
    </submittedName>
</protein>
<sequence length="103" mass="11945">MITVIMNFPTLNSGIWKQLEVSNKKNNKINQWLESRVNLKNEVPRGPSYNLRHCTSQAKRSNNISTFAYREKINFINVIFICVGLIFMLMIFTSINLCSLMSN</sequence>
<dbReference type="AlphaFoldDB" id="A0A1A9VWK3"/>
<proteinExistence type="predicted"/>